<evidence type="ECO:0000313" key="3">
    <source>
        <dbReference type="EMBL" id="PIA37203.1"/>
    </source>
</evidence>
<feature type="repeat" description="PPR" evidence="2">
    <location>
        <begin position="259"/>
        <end position="293"/>
    </location>
</feature>
<dbReference type="PANTHER" id="PTHR47926:SF493">
    <property type="entry name" value="PENTATRICOPEPTIDE REPEAT-CONTAINING PROTEIN"/>
    <property type="match status" value="1"/>
</dbReference>
<reference evidence="3 4" key="1">
    <citation type="submission" date="2017-09" db="EMBL/GenBank/DDBJ databases">
        <title>WGS assembly of Aquilegia coerulea Goldsmith.</title>
        <authorList>
            <person name="Hodges S."/>
            <person name="Kramer E."/>
            <person name="Nordborg M."/>
            <person name="Tomkins J."/>
            <person name="Borevitz J."/>
            <person name="Derieg N."/>
            <person name="Yan J."/>
            <person name="Mihaltcheva S."/>
            <person name="Hayes R.D."/>
            <person name="Rokhsar D."/>
        </authorList>
    </citation>
    <scope>NUCLEOTIDE SEQUENCE [LARGE SCALE GENOMIC DNA]</scope>
    <source>
        <strain evidence="4">cv. Goldsmith</strain>
    </source>
</reference>
<dbReference type="FunFam" id="1.25.40.10:FF:000344">
    <property type="entry name" value="Pentatricopeptide repeat-containing protein"/>
    <property type="match status" value="1"/>
</dbReference>
<dbReference type="FunFam" id="1.25.40.10:FF:000073">
    <property type="entry name" value="Pentatricopeptide repeat-containing protein chloroplastic"/>
    <property type="match status" value="1"/>
</dbReference>
<dbReference type="EMBL" id="KZ305047">
    <property type="protein sequence ID" value="PIA37203.1"/>
    <property type="molecule type" value="Genomic_DNA"/>
</dbReference>
<dbReference type="Pfam" id="PF01535">
    <property type="entry name" value="PPR"/>
    <property type="match status" value="6"/>
</dbReference>
<dbReference type="PANTHER" id="PTHR47926">
    <property type="entry name" value="PENTATRICOPEPTIDE REPEAT-CONTAINING PROTEIN"/>
    <property type="match status" value="1"/>
</dbReference>
<keyword evidence="4" id="KW-1185">Reference proteome</keyword>
<dbReference type="Pfam" id="PF20431">
    <property type="entry name" value="E_motif"/>
    <property type="match status" value="1"/>
</dbReference>
<feature type="repeat" description="PPR" evidence="2">
    <location>
        <begin position="158"/>
        <end position="192"/>
    </location>
</feature>
<feature type="repeat" description="PPR" evidence="2">
    <location>
        <begin position="498"/>
        <end position="532"/>
    </location>
</feature>
<dbReference type="InterPro" id="IPR046960">
    <property type="entry name" value="PPR_At4g14850-like_plant"/>
</dbReference>
<organism evidence="3 4">
    <name type="scientific">Aquilegia coerulea</name>
    <name type="common">Rocky mountain columbine</name>
    <dbReference type="NCBI Taxonomy" id="218851"/>
    <lineage>
        <taxon>Eukaryota</taxon>
        <taxon>Viridiplantae</taxon>
        <taxon>Streptophyta</taxon>
        <taxon>Embryophyta</taxon>
        <taxon>Tracheophyta</taxon>
        <taxon>Spermatophyta</taxon>
        <taxon>Magnoliopsida</taxon>
        <taxon>Ranunculales</taxon>
        <taxon>Ranunculaceae</taxon>
        <taxon>Thalictroideae</taxon>
        <taxon>Aquilegia</taxon>
    </lineage>
</organism>
<dbReference type="AlphaFoldDB" id="A0A2G5D116"/>
<accession>A0A2G5D116</accession>
<dbReference type="Proteomes" id="UP000230069">
    <property type="component" value="Unassembled WGS sequence"/>
</dbReference>
<evidence type="ECO:0000256" key="1">
    <source>
        <dbReference type="ARBA" id="ARBA00022737"/>
    </source>
</evidence>
<sequence>MNGSVKAFYKTKNLINGFKQHPTITSINFKNFNSKLNLCDNPIEARQLFDKLPQKSSPLYNLMMRYYTQNQQPYQALQLFAEMLTSTKYQPDNFTFPLVFKVCGDLSLIKTGKMVHCRVVYSGYVWNEYVQNSLIAMYMSCGEVEVGRKVFERMLGKTLVSWNTMISGYFSNGRAKDALMVFDRMIDEGVGIDRATVVSVLPACASLKDLQRGRLVHELVERKGIGNSVFVRNSLVDMYAKCGCIGEAKAVFDEMVERDVVSWTAMMGGYVLNGDARSALALCLAMQLEGIRPNSVTVATLLSACISSSDLNRGKCLHGWIIRSKLESDIIVETSLIDLYTKCNRVDLSLRLFTKTSKQRIGPWNAIITGLVHNKLAIKAVEMFKQMLVEMMEPNGVTLMSLLPAYADLADLSMAKNIHSYLVKIGLCPRTEISTNLIDIYSKCGSLESAHEVFKEIPIQEKDIITWSTIIAGHGMHGHGEVAISFFDQMVQAGIRPNDVTFTSALQACSHAGLVDEGLRLFKTMVVDHQETPRTDHYSCIIDLVGRAGRLKEAYELIKAMPLKPNHAVWGALLGACVIHQNVEIGEEAAKILFEVEPDNTGNYILMSKLYATVGRWEDAEKVRIIIRDKGLRKIPGCSSV</sequence>
<dbReference type="InterPro" id="IPR046848">
    <property type="entry name" value="E_motif"/>
</dbReference>
<dbReference type="GO" id="GO:0003729">
    <property type="term" value="F:mRNA binding"/>
    <property type="evidence" value="ECO:0007669"/>
    <property type="project" value="UniProtKB-ARBA"/>
</dbReference>
<dbReference type="GO" id="GO:0009451">
    <property type="term" value="P:RNA modification"/>
    <property type="evidence" value="ECO:0007669"/>
    <property type="project" value="InterPro"/>
</dbReference>
<feature type="repeat" description="PPR" evidence="2">
    <location>
        <begin position="228"/>
        <end position="258"/>
    </location>
</feature>
<evidence type="ECO:0008006" key="5">
    <source>
        <dbReference type="Google" id="ProtNLM"/>
    </source>
</evidence>
<gene>
    <name evidence="3" type="ORF">AQUCO_03000057v1</name>
</gene>
<evidence type="ECO:0000256" key="2">
    <source>
        <dbReference type="PROSITE-ProRule" id="PRU00708"/>
    </source>
</evidence>
<evidence type="ECO:0000313" key="4">
    <source>
        <dbReference type="Proteomes" id="UP000230069"/>
    </source>
</evidence>
<name>A0A2G5D116_AQUCA</name>
<dbReference type="FunCoup" id="A0A2G5D116">
    <property type="interactions" value="15"/>
</dbReference>
<dbReference type="InterPro" id="IPR002885">
    <property type="entry name" value="PPR_rpt"/>
</dbReference>
<dbReference type="FunFam" id="1.25.40.10:FF:000090">
    <property type="entry name" value="Pentatricopeptide repeat-containing protein, chloroplastic"/>
    <property type="match status" value="1"/>
</dbReference>
<dbReference type="Gene3D" id="1.25.40.10">
    <property type="entry name" value="Tetratricopeptide repeat domain"/>
    <property type="match status" value="5"/>
</dbReference>
<feature type="repeat" description="PPR" evidence="2">
    <location>
        <begin position="463"/>
        <end position="497"/>
    </location>
</feature>
<dbReference type="PROSITE" id="PS51375">
    <property type="entry name" value="PPR"/>
    <property type="match status" value="5"/>
</dbReference>
<protein>
    <recommendedName>
        <fullName evidence="5">Pentacotripeptide-repeat region of PRORP domain-containing protein</fullName>
    </recommendedName>
</protein>
<dbReference type="OrthoDB" id="185373at2759"/>
<dbReference type="InterPro" id="IPR011990">
    <property type="entry name" value="TPR-like_helical_dom_sf"/>
</dbReference>
<dbReference type="NCBIfam" id="TIGR00756">
    <property type="entry name" value="PPR"/>
    <property type="match status" value="5"/>
</dbReference>
<dbReference type="STRING" id="218851.A0A2G5D116"/>
<dbReference type="Pfam" id="PF13041">
    <property type="entry name" value="PPR_2"/>
    <property type="match status" value="2"/>
</dbReference>
<dbReference type="FunFam" id="1.25.40.10:FF:000436">
    <property type="entry name" value="Pentatricopeptide repeat-containing protein At5g39350 family"/>
    <property type="match status" value="1"/>
</dbReference>
<keyword evidence="1" id="KW-0677">Repeat</keyword>
<proteinExistence type="predicted"/>
<dbReference type="InParanoid" id="A0A2G5D116"/>